<dbReference type="PANTHER" id="PTHR43877:SF2">
    <property type="entry name" value="AMINOALKYLPHOSPHONATE N-ACETYLTRANSFERASE-RELATED"/>
    <property type="match status" value="1"/>
</dbReference>
<feature type="domain" description="N-acetyltransferase" evidence="3">
    <location>
        <begin position="1"/>
        <end position="153"/>
    </location>
</feature>
<feature type="non-terminal residue" evidence="4">
    <location>
        <position position="1"/>
    </location>
</feature>
<dbReference type="Proteomes" id="UP001268610">
    <property type="component" value="Unassembled WGS sequence"/>
</dbReference>
<reference evidence="4" key="1">
    <citation type="submission" date="2023-04" db="EMBL/GenBank/DDBJ databases">
        <title>Genomic characterization of faba bean (Vicia faba) microsymbionts in Mexican soils.</title>
        <authorList>
            <person name="Rivera Orduna F.N."/>
            <person name="Guevara-Luna J."/>
            <person name="Yan J."/>
            <person name="Arroyo-Herrera I."/>
            <person name="Li Y."/>
            <person name="Vasquez-Murrieta M.S."/>
            <person name="Wang E.T."/>
        </authorList>
    </citation>
    <scope>NUCLEOTIDE SEQUENCE</scope>
    <source>
        <strain evidence="4">CH26</strain>
    </source>
</reference>
<dbReference type="AlphaFoldDB" id="A0AAJ2LRY8"/>
<dbReference type="EMBL" id="JAVLSF010000629">
    <property type="protein sequence ID" value="MDR9778259.1"/>
    <property type="molecule type" value="Genomic_DNA"/>
</dbReference>
<evidence type="ECO:0000259" key="3">
    <source>
        <dbReference type="PROSITE" id="PS51186"/>
    </source>
</evidence>
<feature type="non-terminal residue" evidence="4">
    <location>
        <position position="153"/>
    </location>
</feature>
<dbReference type="InterPro" id="IPR000182">
    <property type="entry name" value="GNAT_dom"/>
</dbReference>
<dbReference type="InterPro" id="IPR016181">
    <property type="entry name" value="Acyl_CoA_acyltransferase"/>
</dbReference>
<evidence type="ECO:0000313" key="5">
    <source>
        <dbReference type="Proteomes" id="UP001268610"/>
    </source>
</evidence>
<comment type="caution">
    <text evidence="4">The sequence shown here is derived from an EMBL/GenBank/DDBJ whole genome shotgun (WGS) entry which is preliminary data.</text>
</comment>
<dbReference type="GO" id="GO:0016747">
    <property type="term" value="F:acyltransferase activity, transferring groups other than amino-acyl groups"/>
    <property type="evidence" value="ECO:0007669"/>
    <property type="project" value="InterPro"/>
</dbReference>
<gene>
    <name evidence="4" type="ORF">RJJ65_37610</name>
</gene>
<keyword evidence="1" id="KW-0808">Transferase</keyword>
<dbReference type="Pfam" id="PF00583">
    <property type="entry name" value="Acetyltransf_1"/>
    <property type="match status" value="1"/>
</dbReference>
<sequence>DDFIQLSTLINRAYRPESGSEEGWTHESHWISQNRINVQQLEQHAHKDSQHILIAELDDRIAGCVMFSLNQSPSQSYVEIGLLTVDPSVQNQQLGRKLLAQAEFLAMTRYQPDYFEMSVVNTRTELIEFYERRGYKLTDEIKPYPIEQGVGTP</sequence>
<evidence type="ECO:0000256" key="2">
    <source>
        <dbReference type="ARBA" id="ARBA00023315"/>
    </source>
</evidence>
<keyword evidence="2" id="KW-0012">Acyltransferase</keyword>
<accession>A0AAJ2LRY8</accession>
<proteinExistence type="predicted"/>
<dbReference type="PANTHER" id="PTHR43877">
    <property type="entry name" value="AMINOALKYLPHOSPHONATE N-ACETYLTRANSFERASE-RELATED-RELATED"/>
    <property type="match status" value="1"/>
</dbReference>
<dbReference type="CDD" id="cd04301">
    <property type="entry name" value="NAT_SF"/>
    <property type="match status" value="1"/>
</dbReference>
<dbReference type="InterPro" id="IPR050832">
    <property type="entry name" value="Bact_Acetyltransf"/>
</dbReference>
<evidence type="ECO:0000256" key="1">
    <source>
        <dbReference type="ARBA" id="ARBA00022679"/>
    </source>
</evidence>
<dbReference type="PROSITE" id="PS51186">
    <property type="entry name" value="GNAT"/>
    <property type="match status" value="1"/>
</dbReference>
<name>A0AAJ2LRY8_9HYPH</name>
<protein>
    <submittedName>
        <fullName evidence="4">GNAT family N-acetyltransferase</fullName>
    </submittedName>
</protein>
<organism evidence="4 5">
    <name type="scientific">Rhizobium hidalgonense</name>
    <dbReference type="NCBI Taxonomy" id="1538159"/>
    <lineage>
        <taxon>Bacteria</taxon>
        <taxon>Pseudomonadati</taxon>
        <taxon>Pseudomonadota</taxon>
        <taxon>Alphaproteobacteria</taxon>
        <taxon>Hyphomicrobiales</taxon>
        <taxon>Rhizobiaceae</taxon>
        <taxon>Rhizobium/Agrobacterium group</taxon>
        <taxon>Rhizobium</taxon>
    </lineage>
</organism>
<evidence type="ECO:0000313" key="4">
    <source>
        <dbReference type="EMBL" id="MDR9778259.1"/>
    </source>
</evidence>
<dbReference type="Gene3D" id="3.40.630.30">
    <property type="match status" value="1"/>
</dbReference>
<dbReference type="RefSeq" id="WP_310866362.1">
    <property type="nucleotide sequence ID" value="NZ_JAVLSF010000629.1"/>
</dbReference>
<dbReference type="SUPFAM" id="SSF55729">
    <property type="entry name" value="Acyl-CoA N-acyltransferases (Nat)"/>
    <property type="match status" value="1"/>
</dbReference>